<gene>
    <name evidence="2" type="ORF">METZ01_LOCUS297399</name>
</gene>
<proteinExistence type="predicted"/>
<evidence type="ECO:0000256" key="1">
    <source>
        <dbReference type="SAM" id="MobiDB-lite"/>
    </source>
</evidence>
<feature type="region of interest" description="Disordered" evidence="1">
    <location>
        <begin position="1"/>
        <end position="24"/>
    </location>
</feature>
<protein>
    <submittedName>
        <fullName evidence="2">Uncharacterized protein</fullName>
    </submittedName>
</protein>
<name>A0A382M952_9ZZZZ</name>
<feature type="compositionally biased region" description="Basic residues" evidence="1">
    <location>
        <begin position="11"/>
        <end position="24"/>
    </location>
</feature>
<sequence length="24" mass="2904">MLEKLLEKEKKKYSRGGGIRKPKW</sequence>
<reference evidence="2" key="1">
    <citation type="submission" date="2018-05" db="EMBL/GenBank/DDBJ databases">
        <authorList>
            <person name="Lanie J.A."/>
            <person name="Ng W.-L."/>
            <person name="Kazmierczak K.M."/>
            <person name="Andrzejewski T.M."/>
            <person name="Davidsen T.M."/>
            <person name="Wayne K.J."/>
            <person name="Tettelin H."/>
            <person name="Glass J.I."/>
            <person name="Rusch D."/>
            <person name="Podicherti R."/>
            <person name="Tsui H.-C.T."/>
            <person name="Winkler M.E."/>
        </authorList>
    </citation>
    <scope>NUCLEOTIDE SEQUENCE</scope>
</reference>
<evidence type="ECO:0000313" key="2">
    <source>
        <dbReference type="EMBL" id="SVC44545.1"/>
    </source>
</evidence>
<dbReference type="AlphaFoldDB" id="A0A382M952"/>
<organism evidence="2">
    <name type="scientific">marine metagenome</name>
    <dbReference type="NCBI Taxonomy" id="408172"/>
    <lineage>
        <taxon>unclassified sequences</taxon>
        <taxon>metagenomes</taxon>
        <taxon>ecological metagenomes</taxon>
    </lineage>
</organism>
<feature type="compositionally biased region" description="Basic and acidic residues" evidence="1">
    <location>
        <begin position="1"/>
        <end position="10"/>
    </location>
</feature>
<dbReference type="EMBL" id="UINC01091629">
    <property type="protein sequence ID" value="SVC44545.1"/>
    <property type="molecule type" value="Genomic_DNA"/>
</dbReference>
<accession>A0A382M952</accession>